<comment type="caution">
    <text evidence="8">The sequence shown here is derived from an EMBL/GenBank/DDBJ whole genome shotgun (WGS) entry which is preliminary data.</text>
</comment>
<dbReference type="Pfam" id="PF14671">
    <property type="entry name" value="DSPn"/>
    <property type="match status" value="1"/>
</dbReference>
<dbReference type="InterPro" id="IPR000387">
    <property type="entry name" value="Tyr_Pase_dom"/>
</dbReference>
<feature type="region of interest" description="Disordered" evidence="5">
    <location>
        <begin position="453"/>
        <end position="553"/>
    </location>
</feature>
<keyword evidence="4" id="KW-0904">Protein phosphatase</keyword>
<protein>
    <recommendedName>
        <fullName evidence="2">protein-tyrosine-phosphatase</fullName>
        <ecNumber evidence="2">3.1.3.48</ecNumber>
    </recommendedName>
</protein>
<dbReference type="Gene3D" id="3.90.190.10">
    <property type="entry name" value="Protein tyrosine phosphatase superfamily"/>
    <property type="match status" value="2"/>
</dbReference>
<dbReference type="CDD" id="cd17657">
    <property type="entry name" value="CDC14_N"/>
    <property type="match status" value="1"/>
</dbReference>
<dbReference type="AlphaFoldDB" id="A0AAN7ZHF5"/>
<dbReference type="CDD" id="cd14499">
    <property type="entry name" value="CDC14_C"/>
    <property type="match status" value="1"/>
</dbReference>
<dbReference type="SMART" id="SM00404">
    <property type="entry name" value="PTPc_motif"/>
    <property type="match status" value="1"/>
</dbReference>
<sequence>MAFYDDVLINATEFIKKRFYFVSIRSGDKPKSTPCTHFFTVDNELVYDSFFNDFGPLNICMLYHYCTKVNKKLKSVALQKKRIVHYTSCDEEKRVNAAFLASGYMIIYENYTPERALEVLSIHNSVDFIDFRDASVGMPYTIELFDCLKGLKKAFDHGFFNFDDFDFLEYEHYERVENGDLNWIIPGKFLGFCGPHNKTTVDNGYPLHSPEAYFSYFRRHKVTTIIRLNKKIYDASKFTNAGFSHKDLYFIDGSTPSEKILAQFLSICEKSEGAVAVHCKAGLGRTGTLIACYIMKHYKFTCYEAIAWIRLCRPGSIIGHQQIWLENKQGQMWTAGEEYRGKLGIPEPIKHAKGIYHYNRGPEFATYLRKLSRSSDVTGISQKVDTMQLKDSGTARMENDEETQGDQLNQIKAERAARNLLQNSTPDKKPFCVIVSALDNPAKFHGNKITGLGTKSSTVSSSRVIIKRNGSNDRKLSLRRPNVRTSIPSTSSNDNKTLRVLRSSNGGPVTNGSSSITNCSTSPMTNGDKKETPTSRRTKRSFTLDKEKSSPRSVKLLRRCKVQSTSSVINKSKFHLPKVNKISKTL</sequence>
<dbReference type="InterPro" id="IPR029021">
    <property type="entry name" value="Prot-tyrosine_phosphatase-like"/>
</dbReference>
<evidence type="ECO:0000256" key="5">
    <source>
        <dbReference type="SAM" id="MobiDB-lite"/>
    </source>
</evidence>
<dbReference type="PROSITE" id="PS50056">
    <property type="entry name" value="TYR_PHOSPHATASE_2"/>
    <property type="match status" value="1"/>
</dbReference>
<dbReference type="InterPro" id="IPR020422">
    <property type="entry name" value="TYR_PHOSPHATASE_DUAL_dom"/>
</dbReference>
<evidence type="ECO:0000256" key="3">
    <source>
        <dbReference type="ARBA" id="ARBA00022801"/>
    </source>
</evidence>
<gene>
    <name evidence="8" type="ORF">RI129_011770</name>
</gene>
<dbReference type="SUPFAM" id="SSF52799">
    <property type="entry name" value="(Phosphotyrosine protein) phosphatases II"/>
    <property type="match status" value="2"/>
</dbReference>
<dbReference type="FunFam" id="3.90.190.10:FF:000006">
    <property type="entry name" value="Dual specificity protein phosphatase CDC14B"/>
    <property type="match status" value="1"/>
</dbReference>
<evidence type="ECO:0000259" key="6">
    <source>
        <dbReference type="PROSITE" id="PS50054"/>
    </source>
</evidence>
<dbReference type="InterPro" id="IPR016130">
    <property type="entry name" value="Tyr_Pase_AS"/>
</dbReference>
<dbReference type="PROSITE" id="PS50054">
    <property type="entry name" value="TYR_PHOSPHATASE_DUAL"/>
    <property type="match status" value="1"/>
</dbReference>
<feature type="compositionally biased region" description="Polar residues" evidence="5">
    <location>
        <begin position="483"/>
        <end position="495"/>
    </location>
</feature>
<comment type="similarity">
    <text evidence="1">Belongs to the protein-tyrosine phosphatase family. Non-receptor class CDC14 subfamily.</text>
</comment>
<dbReference type="EC" id="3.1.3.48" evidence="2"/>
<dbReference type="PANTHER" id="PTHR23339">
    <property type="entry name" value="TYROSINE SPECIFIC PROTEIN PHOSPHATASE AND DUAL SPECIFICITY PROTEIN PHOSPHATASE"/>
    <property type="match status" value="1"/>
</dbReference>
<evidence type="ECO:0000256" key="1">
    <source>
        <dbReference type="ARBA" id="ARBA00007315"/>
    </source>
</evidence>
<evidence type="ECO:0000256" key="2">
    <source>
        <dbReference type="ARBA" id="ARBA00013064"/>
    </source>
</evidence>
<evidence type="ECO:0000313" key="9">
    <source>
        <dbReference type="Proteomes" id="UP001329430"/>
    </source>
</evidence>
<dbReference type="Proteomes" id="UP001329430">
    <property type="component" value="Chromosome 9"/>
</dbReference>
<keyword evidence="9" id="KW-1185">Reference proteome</keyword>
<evidence type="ECO:0000313" key="8">
    <source>
        <dbReference type="EMBL" id="KAK5639278.1"/>
    </source>
</evidence>
<feature type="domain" description="Tyrosine-protein phosphatase" evidence="6">
    <location>
        <begin position="179"/>
        <end position="338"/>
    </location>
</feature>
<reference evidence="8 9" key="1">
    <citation type="journal article" date="2024" name="Insects">
        <title>An Improved Chromosome-Level Genome Assembly of the Firefly Pyrocoelia pectoralis.</title>
        <authorList>
            <person name="Fu X."/>
            <person name="Meyer-Rochow V.B."/>
            <person name="Ballantyne L."/>
            <person name="Zhu X."/>
        </authorList>
    </citation>
    <scope>NUCLEOTIDE SEQUENCE [LARGE SCALE GENOMIC DNA]</scope>
    <source>
        <strain evidence="8">XCY_ONT2</strain>
    </source>
</reference>
<dbReference type="EMBL" id="JAVRBK010000009">
    <property type="protein sequence ID" value="KAK5639278.1"/>
    <property type="molecule type" value="Genomic_DNA"/>
</dbReference>
<accession>A0AAN7ZHF5</accession>
<dbReference type="InterPro" id="IPR029260">
    <property type="entry name" value="DSPn"/>
</dbReference>
<dbReference type="InterPro" id="IPR044506">
    <property type="entry name" value="CDC14_C"/>
</dbReference>
<name>A0AAN7ZHF5_9COLE</name>
<dbReference type="PROSITE" id="PS00383">
    <property type="entry name" value="TYR_PHOSPHATASE_1"/>
    <property type="match status" value="1"/>
</dbReference>
<feature type="domain" description="Tyrosine specific protein phosphatases" evidence="7">
    <location>
        <begin position="262"/>
        <end position="324"/>
    </location>
</feature>
<evidence type="ECO:0000259" key="7">
    <source>
        <dbReference type="PROSITE" id="PS50056"/>
    </source>
</evidence>
<feature type="compositionally biased region" description="Polar residues" evidence="5">
    <location>
        <begin position="502"/>
        <end position="525"/>
    </location>
</feature>
<dbReference type="GO" id="GO:0004725">
    <property type="term" value="F:protein tyrosine phosphatase activity"/>
    <property type="evidence" value="ECO:0007669"/>
    <property type="project" value="UniProtKB-EC"/>
</dbReference>
<evidence type="ECO:0000256" key="4">
    <source>
        <dbReference type="ARBA" id="ARBA00022912"/>
    </source>
</evidence>
<dbReference type="InterPro" id="IPR050561">
    <property type="entry name" value="PTP"/>
</dbReference>
<keyword evidence="3" id="KW-0378">Hydrolase</keyword>
<feature type="compositionally biased region" description="Polar residues" evidence="5">
    <location>
        <begin position="453"/>
        <end position="463"/>
    </location>
</feature>
<organism evidence="8 9">
    <name type="scientific">Pyrocoelia pectoralis</name>
    <dbReference type="NCBI Taxonomy" id="417401"/>
    <lineage>
        <taxon>Eukaryota</taxon>
        <taxon>Metazoa</taxon>
        <taxon>Ecdysozoa</taxon>
        <taxon>Arthropoda</taxon>
        <taxon>Hexapoda</taxon>
        <taxon>Insecta</taxon>
        <taxon>Pterygota</taxon>
        <taxon>Neoptera</taxon>
        <taxon>Endopterygota</taxon>
        <taxon>Coleoptera</taxon>
        <taxon>Polyphaga</taxon>
        <taxon>Elateriformia</taxon>
        <taxon>Elateroidea</taxon>
        <taxon>Lampyridae</taxon>
        <taxon>Lampyrinae</taxon>
        <taxon>Pyrocoelia</taxon>
    </lineage>
</organism>
<proteinExistence type="inferred from homology"/>
<dbReference type="Pfam" id="PF22785">
    <property type="entry name" value="Tc-R-P"/>
    <property type="match status" value="1"/>
</dbReference>
<dbReference type="SMART" id="SM00195">
    <property type="entry name" value="DSPc"/>
    <property type="match status" value="1"/>
</dbReference>
<dbReference type="InterPro" id="IPR003595">
    <property type="entry name" value="Tyr_Pase_cat"/>
</dbReference>